<dbReference type="RefSeq" id="WP_136062923.1">
    <property type="nucleotide sequence ID" value="NZ_CAAHFH010000002.1"/>
</dbReference>
<evidence type="ECO:0000313" key="9">
    <source>
        <dbReference type="EMBL" id="VGO21465.1"/>
    </source>
</evidence>
<evidence type="ECO:0000313" key="10">
    <source>
        <dbReference type="Proteomes" id="UP000346198"/>
    </source>
</evidence>
<dbReference type="EMBL" id="CAAHFH010000002">
    <property type="protein sequence ID" value="VGO21465.1"/>
    <property type="molecule type" value="Genomic_DNA"/>
</dbReference>
<organism evidence="9 10">
    <name type="scientific">Pontiella sulfatireligans</name>
    <dbReference type="NCBI Taxonomy" id="2750658"/>
    <lineage>
        <taxon>Bacteria</taxon>
        <taxon>Pseudomonadati</taxon>
        <taxon>Kiritimatiellota</taxon>
        <taxon>Kiritimatiellia</taxon>
        <taxon>Kiritimatiellales</taxon>
        <taxon>Pontiellaceae</taxon>
        <taxon>Pontiella</taxon>
    </lineage>
</organism>
<evidence type="ECO:0000256" key="8">
    <source>
        <dbReference type="RuleBase" id="RU000417"/>
    </source>
</evidence>
<proteinExistence type="inferred from homology"/>
<dbReference type="InterPro" id="IPR001525">
    <property type="entry name" value="C5_MeTfrase"/>
</dbReference>
<gene>
    <name evidence="9" type="primary">hpaIIM</name>
    <name evidence="9" type="ORF">SCARR_03539</name>
</gene>
<keyword evidence="10" id="KW-1185">Reference proteome</keyword>
<feature type="active site" evidence="6">
    <location>
        <position position="72"/>
    </location>
</feature>
<dbReference type="InterPro" id="IPR018117">
    <property type="entry name" value="C5_DNA_meth_AS"/>
</dbReference>
<dbReference type="PANTHER" id="PTHR46098:SF1">
    <property type="entry name" value="TRNA (CYTOSINE(38)-C(5))-METHYLTRANSFERASE"/>
    <property type="match status" value="1"/>
</dbReference>
<evidence type="ECO:0000256" key="2">
    <source>
        <dbReference type="ARBA" id="ARBA00022679"/>
    </source>
</evidence>
<dbReference type="PRINTS" id="PR00105">
    <property type="entry name" value="C5METTRFRASE"/>
</dbReference>
<name>A0A6C2UMH7_9BACT</name>
<dbReference type="InterPro" id="IPR050750">
    <property type="entry name" value="C5-MTase"/>
</dbReference>
<evidence type="ECO:0000256" key="5">
    <source>
        <dbReference type="ARBA" id="ARBA00047422"/>
    </source>
</evidence>
<evidence type="ECO:0000256" key="4">
    <source>
        <dbReference type="ARBA" id="ARBA00022747"/>
    </source>
</evidence>
<keyword evidence="2 6" id="KW-0808">Transferase</keyword>
<accession>A0A6C2UMH7</accession>
<keyword evidence="4" id="KW-0680">Restriction system</keyword>
<dbReference type="GO" id="GO:0009307">
    <property type="term" value="P:DNA restriction-modification system"/>
    <property type="evidence" value="ECO:0007669"/>
    <property type="project" value="UniProtKB-KW"/>
</dbReference>
<dbReference type="NCBIfam" id="TIGR00675">
    <property type="entry name" value="dcm"/>
    <property type="match status" value="1"/>
</dbReference>
<keyword evidence="3 6" id="KW-0949">S-adenosyl-L-methionine</keyword>
<protein>
    <recommendedName>
        <fullName evidence="8">Cytosine-specific methyltransferase</fullName>
        <ecNumber evidence="8">2.1.1.37</ecNumber>
    </recommendedName>
</protein>
<dbReference type="Proteomes" id="UP000346198">
    <property type="component" value="Unassembled WGS sequence"/>
</dbReference>
<dbReference type="InterPro" id="IPR029063">
    <property type="entry name" value="SAM-dependent_MTases_sf"/>
</dbReference>
<dbReference type="AlphaFoldDB" id="A0A6C2UMH7"/>
<dbReference type="PROSITE" id="PS00095">
    <property type="entry name" value="C5_MTASE_2"/>
    <property type="match status" value="1"/>
</dbReference>
<evidence type="ECO:0000256" key="7">
    <source>
        <dbReference type="RuleBase" id="RU000416"/>
    </source>
</evidence>
<comment type="similarity">
    <text evidence="6 7">Belongs to the class I-like SAM-binding methyltransferase superfamily. C5-methyltransferase family.</text>
</comment>
<dbReference type="PROSITE" id="PS00094">
    <property type="entry name" value="C5_MTASE_1"/>
    <property type="match status" value="1"/>
</dbReference>
<dbReference type="Gene3D" id="3.40.50.150">
    <property type="entry name" value="Vaccinia Virus protein VP39"/>
    <property type="match status" value="1"/>
</dbReference>
<evidence type="ECO:0000256" key="1">
    <source>
        <dbReference type="ARBA" id="ARBA00022603"/>
    </source>
</evidence>
<dbReference type="PROSITE" id="PS51679">
    <property type="entry name" value="SAM_MT_C5"/>
    <property type="match status" value="1"/>
</dbReference>
<dbReference type="Pfam" id="PF00145">
    <property type="entry name" value="DNA_methylase"/>
    <property type="match status" value="1"/>
</dbReference>
<reference evidence="9 10" key="1">
    <citation type="submission" date="2019-04" db="EMBL/GenBank/DDBJ databases">
        <authorList>
            <person name="Van Vliet M D."/>
        </authorList>
    </citation>
    <scope>NUCLEOTIDE SEQUENCE [LARGE SCALE GENOMIC DNA]</scope>
    <source>
        <strain evidence="9 10">F21</strain>
    </source>
</reference>
<dbReference type="PANTHER" id="PTHR46098">
    <property type="entry name" value="TRNA (CYTOSINE(38)-C(5))-METHYLTRANSFERASE"/>
    <property type="match status" value="1"/>
</dbReference>
<dbReference type="GO" id="GO:0003886">
    <property type="term" value="F:DNA (cytosine-5-)-methyltransferase activity"/>
    <property type="evidence" value="ECO:0007669"/>
    <property type="project" value="UniProtKB-EC"/>
</dbReference>
<dbReference type="SUPFAM" id="SSF53335">
    <property type="entry name" value="S-adenosyl-L-methionine-dependent methyltransferases"/>
    <property type="match status" value="1"/>
</dbReference>
<comment type="catalytic activity">
    <reaction evidence="5 8">
        <text>a 2'-deoxycytidine in DNA + S-adenosyl-L-methionine = a 5-methyl-2'-deoxycytidine in DNA + S-adenosyl-L-homocysteine + H(+)</text>
        <dbReference type="Rhea" id="RHEA:13681"/>
        <dbReference type="Rhea" id="RHEA-COMP:11369"/>
        <dbReference type="Rhea" id="RHEA-COMP:11370"/>
        <dbReference type="ChEBI" id="CHEBI:15378"/>
        <dbReference type="ChEBI" id="CHEBI:57856"/>
        <dbReference type="ChEBI" id="CHEBI:59789"/>
        <dbReference type="ChEBI" id="CHEBI:85452"/>
        <dbReference type="ChEBI" id="CHEBI:85454"/>
        <dbReference type="EC" id="2.1.1.37"/>
    </reaction>
</comment>
<dbReference type="CDD" id="cd00315">
    <property type="entry name" value="Cyt_C5_DNA_methylase"/>
    <property type="match status" value="1"/>
</dbReference>
<sequence>MYTVGSMFAGVGGICKGFEQAGFELLWANERDEKACVTYKHNYAHHLDERDITQAEASDFPPADVVTSGFPCQAFSVAGYRQGFDDKKGRGVLFLRTADFINQMKSKAFLLENVKNLAGHDGGNTLKEIRRVMEEDLGYSFIPFILNSKNFGVPQTRERVYIVGFRGEAGFDEAKHAKNDPKKYPCSHAFSVPDEIRKPPHIQDFLLKGRQDDKYYYSEDHPYYEELSKAVLSEDTVYQWRRVYVRENKSNLCPTLTANMGTGGHNVPLVLDKYGIRKLTPEECFRFQGYYLEDDAFKLPEGMANSHLYKQAGNSVSVPVIKAIAQNMRTALDVKWAE</sequence>
<dbReference type="InterPro" id="IPR031303">
    <property type="entry name" value="C5_meth_CS"/>
</dbReference>
<keyword evidence="1 6" id="KW-0489">Methyltransferase</keyword>
<evidence type="ECO:0000256" key="3">
    <source>
        <dbReference type="ARBA" id="ARBA00022691"/>
    </source>
</evidence>
<dbReference type="Gene3D" id="3.90.120.10">
    <property type="entry name" value="DNA Methylase, subunit A, domain 2"/>
    <property type="match status" value="1"/>
</dbReference>
<dbReference type="GO" id="GO:0032259">
    <property type="term" value="P:methylation"/>
    <property type="evidence" value="ECO:0007669"/>
    <property type="project" value="UniProtKB-KW"/>
</dbReference>
<dbReference type="EC" id="2.1.1.37" evidence="8"/>
<evidence type="ECO:0000256" key="6">
    <source>
        <dbReference type="PROSITE-ProRule" id="PRU01016"/>
    </source>
</evidence>